<keyword evidence="3" id="KW-0547">Nucleotide-binding</keyword>
<dbReference type="Gene3D" id="3.40.50.300">
    <property type="entry name" value="P-loop containing nucleotide triphosphate hydrolases"/>
    <property type="match status" value="1"/>
</dbReference>
<reference evidence="10 11" key="1">
    <citation type="submission" date="2017-04" db="EMBL/GenBank/DDBJ databases">
        <authorList>
            <person name="Varghese N."/>
            <person name="Submissions S."/>
        </authorList>
    </citation>
    <scope>NUCLEOTIDE SEQUENCE [LARGE SCALE GENOMIC DNA]</scope>
    <source>
        <strain evidence="10 11">J12</strain>
    </source>
</reference>
<dbReference type="PANTHER" id="PTHR43394">
    <property type="entry name" value="ATP-DEPENDENT PERMEASE MDL1, MITOCHONDRIAL"/>
    <property type="match status" value="1"/>
</dbReference>
<dbReference type="SUPFAM" id="SSF90123">
    <property type="entry name" value="ABC transporter transmembrane region"/>
    <property type="match status" value="1"/>
</dbReference>
<keyword evidence="11" id="KW-1185">Reference proteome</keyword>
<dbReference type="Pfam" id="PF00005">
    <property type="entry name" value="ABC_tran"/>
    <property type="match status" value="1"/>
</dbReference>
<dbReference type="InterPro" id="IPR011527">
    <property type="entry name" value="ABC1_TM_dom"/>
</dbReference>
<gene>
    <name evidence="10" type="ORF">SAMN02744124_03875</name>
</gene>
<dbReference type="InterPro" id="IPR027417">
    <property type="entry name" value="P-loop_NTPase"/>
</dbReference>
<dbReference type="InterPro" id="IPR003439">
    <property type="entry name" value="ABC_transporter-like_ATP-bd"/>
</dbReference>
<keyword evidence="2 7" id="KW-0812">Transmembrane</keyword>
<name>A0ABY1M281_9BACL</name>
<organism evidence="10 11">
    <name type="scientific">Paenibacillus barengoltzii J12</name>
    <dbReference type="NCBI Taxonomy" id="935846"/>
    <lineage>
        <taxon>Bacteria</taxon>
        <taxon>Bacillati</taxon>
        <taxon>Bacillota</taxon>
        <taxon>Bacilli</taxon>
        <taxon>Bacillales</taxon>
        <taxon>Paenibacillaceae</taxon>
        <taxon>Paenibacillus</taxon>
    </lineage>
</organism>
<dbReference type="EMBL" id="FXAE01000056">
    <property type="protein sequence ID" value="SMF58830.1"/>
    <property type="molecule type" value="Genomic_DNA"/>
</dbReference>
<accession>A0ABY1M281</accession>
<keyword evidence="5 7" id="KW-1133">Transmembrane helix</keyword>
<evidence type="ECO:0000256" key="7">
    <source>
        <dbReference type="SAM" id="Phobius"/>
    </source>
</evidence>
<dbReference type="Pfam" id="PF00664">
    <property type="entry name" value="ABC_membrane"/>
    <property type="match status" value="1"/>
</dbReference>
<evidence type="ECO:0000256" key="3">
    <source>
        <dbReference type="ARBA" id="ARBA00022741"/>
    </source>
</evidence>
<dbReference type="Gene3D" id="1.20.1560.10">
    <property type="entry name" value="ABC transporter type 1, transmembrane domain"/>
    <property type="match status" value="1"/>
</dbReference>
<keyword evidence="4 10" id="KW-0067">ATP-binding</keyword>
<evidence type="ECO:0000313" key="11">
    <source>
        <dbReference type="Proteomes" id="UP000192939"/>
    </source>
</evidence>
<dbReference type="InterPro" id="IPR039421">
    <property type="entry name" value="Type_1_exporter"/>
</dbReference>
<evidence type="ECO:0000313" key="10">
    <source>
        <dbReference type="EMBL" id="SMF58830.1"/>
    </source>
</evidence>
<feature type="transmembrane region" description="Helical" evidence="7">
    <location>
        <begin position="293"/>
        <end position="314"/>
    </location>
</feature>
<keyword evidence="6 7" id="KW-0472">Membrane</keyword>
<proteinExistence type="predicted"/>
<comment type="subcellular location">
    <subcellularLocation>
        <location evidence="1">Cell membrane</location>
        <topology evidence="1">Multi-pass membrane protein</topology>
    </subcellularLocation>
</comment>
<dbReference type="PANTHER" id="PTHR43394:SF1">
    <property type="entry name" value="ATP-BINDING CASSETTE SUB-FAMILY B MEMBER 10, MITOCHONDRIAL"/>
    <property type="match status" value="1"/>
</dbReference>
<evidence type="ECO:0000259" key="9">
    <source>
        <dbReference type="PROSITE" id="PS50929"/>
    </source>
</evidence>
<evidence type="ECO:0000256" key="1">
    <source>
        <dbReference type="ARBA" id="ARBA00004651"/>
    </source>
</evidence>
<feature type="transmembrane region" description="Helical" evidence="7">
    <location>
        <begin position="76"/>
        <end position="100"/>
    </location>
</feature>
<dbReference type="InterPro" id="IPR003593">
    <property type="entry name" value="AAA+_ATPase"/>
</dbReference>
<dbReference type="SMART" id="SM00382">
    <property type="entry name" value="AAA"/>
    <property type="match status" value="1"/>
</dbReference>
<dbReference type="PROSITE" id="PS50893">
    <property type="entry name" value="ABC_TRANSPORTER_2"/>
    <property type="match status" value="1"/>
</dbReference>
<dbReference type="Proteomes" id="UP000192939">
    <property type="component" value="Unassembled WGS sequence"/>
</dbReference>
<dbReference type="InterPro" id="IPR017871">
    <property type="entry name" value="ABC_transporter-like_CS"/>
</dbReference>
<evidence type="ECO:0000259" key="8">
    <source>
        <dbReference type="PROSITE" id="PS50893"/>
    </source>
</evidence>
<feature type="transmembrane region" description="Helical" evidence="7">
    <location>
        <begin position="36"/>
        <end position="56"/>
    </location>
</feature>
<dbReference type="InterPro" id="IPR036640">
    <property type="entry name" value="ABC1_TM_sf"/>
</dbReference>
<evidence type="ECO:0000256" key="5">
    <source>
        <dbReference type="ARBA" id="ARBA00022989"/>
    </source>
</evidence>
<dbReference type="CDD" id="cd18551">
    <property type="entry name" value="ABC_6TM_LmrA_like"/>
    <property type="match status" value="1"/>
</dbReference>
<feature type="transmembrane region" description="Helical" evidence="7">
    <location>
        <begin position="152"/>
        <end position="172"/>
    </location>
</feature>
<sequence>MPRNNPNLKNIDDQVSQSGGSSKAFFRLLRETKPPLPLFVVAIVLSLLSTLVSLVIPMFTKNLVDGFSLSSISGSQIVWIGAAFIGMSVASGVSIFLLNYTGQRMVASLRDRLWKKMLRLPVSYFDNTRTGESVSRMTNDTGILKTLISEQVSGFISGIISILGAVAVLFYLNWKMTLVMFAVIPLAALILVPLGRTMYKISLAMQDETASFTAALSQVLSEIRLVKASNAERQEYESGNQAIGRLLSFGVREGKVMAWISPFMAFVMMMLLVVVIGYGGMQVANGGLSAGELVAFILYLVQIVMPMTQLTTFFTQLQKAKGATERILQTLDAEEEPFDQGQEITKADQPLIVDRVTFGYNPDEPVLQDVSFTMEPGTVTAVVGPSGGGKTTLFALLERFYTPQQGSIRLGDAPIDSFSLRSWRGMIGYVSQESPIIAGTIRENLCYGIEREVSDAELKRTAEMAYADGFIAELPNGFDTDVGERGVKLSGGQRQRIAIARALLRDPNILMLDEATSSLDSRSEIVVQKALNNLMKGRTTIVIAHRLSTVIGADQLIFIEKGKVTGRGTHEQLLRQHAMYREFASQQLQIAASQEESEPIDNEEEEM</sequence>
<comment type="caution">
    <text evidence="10">The sequence shown here is derived from an EMBL/GenBank/DDBJ whole genome shotgun (WGS) entry which is preliminary data.</text>
</comment>
<dbReference type="PROSITE" id="PS00211">
    <property type="entry name" value="ABC_TRANSPORTER_1"/>
    <property type="match status" value="1"/>
</dbReference>
<evidence type="ECO:0000256" key="2">
    <source>
        <dbReference type="ARBA" id="ARBA00022692"/>
    </source>
</evidence>
<feature type="domain" description="ABC transporter" evidence="8">
    <location>
        <begin position="351"/>
        <end position="586"/>
    </location>
</feature>
<protein>
    <submittedName>
        <fullName evidence="10">ATP-binding cassette, subfamily B, AbcA/BmrA</fullName>
    </submittedName>
</protein>
<feature type="domain" description="ABC transmembrane type-1" evidence="9">
    <location>
        <begin position="40"/>
        <end position="319"/>
    </location>
</feature>
<evidence type="ECO:0000256" key="4">
    <source>
        <dbReference type="ARBA" id="ARBA00022840"/>
    </source>
</evidence>
<evidence type="ECO:0000256" key="6">
    <source>
        <dbReference type="ARBA" id="ARBA00023136"/>
    </source>
</evidence>
<feature type="transmembrane region" description="Helical" evidence="7">
    <location>
        <begin position="178"/>
        <end position="195"/>
    </location>
</feature>
<dbReference type="PROSITE" id="PS50929">
    <property type="entry name" value="ABC_TM1F"/>
    <property type="match status" value="1"/>
</dbReference>
<dbReference type="RefSeq" id="WP_176221993.1">
    <property type="nucleotide sequence ID" value="NZ_FXAE01000056.1"/>
</dbReference>
<feature type="transmembrane region" description="Helical" evidence="7">
    <location>
        <begin position="256"/>
        <end position="281"/>
    </location>
</feature>
<dbReference type="GO" id="GO:0005524">
    <property type="term" value="F:ATP binding"/>
    <property type="evidence" value="ECO:0007669"/>
    <property type="project" value="UniProtKB-KW"/>
</dbReference>
<dbReference type="SUPFAM" id="SSF52540">
    <property type="entry name" value="P-loop containing nucleoside triphosphate hydrolases"/>
    <property type="match status" value="1"/>
</dbReference>